<name>A0A8J1XRW0_OWEFU</name>
<comment type="subcellular location">
    <subcellularLocation>
        <location evidence="1">Membrane</location>
        <topology evidence="1">Multi-pass membrane protein</topology>
    </subcellularLocation>
</comment>
<comment type="caution">
    <text evidence="7">The sequence shown here is derived from an EMBL/GenBank/DDBJ whole genome shotgun (WGS) entry which is preliminary data.</text>
</comment>
<feature type="transmembrane region" description="Helical" evidence="6">
    <location>
        <begin position="141"/>
        <end position="162"/>
    </location>
</feature>
<keyword evidence="3 6" id="KW-0812">Transmembrane</keyword>
<organism evidence="7 8">
    <name type="scientific">Owenia fusiformis</name>
    <name type="common">Polychaete worm</name>
    <dbReference type="NCBI Taxonomy" id="6347"/>
    <lineage>
        <taxon>Eukaryota</taxon>
        <taxon>Metazoa</taxon>
        <taxon>Spiralia</taxon>
        <taxon>Lophotrochozoa</taxon>
        <taxon>Annelida</taxon>
        <taxon>Polychaeta</taxon>
        <taxon>Sedentaria</taxon>
        <taxon>Canalipalpata</taxon>
        <taxon>Sabellida</taxon>
        <taxon>Oweniida</taxon>
        <taxon>Oweniidae</taxon>
        <taxon>Owenia</taxon>
    </lineage>
</organism>
<dbReference type="AlphaFoldDB" id="A0A8J1XRW0"/>
<evidence type="ECO:0000313" key="8">
    <source>
        <dbReference type="Proteomes" id="UP000749559"/>
    </source>
</evidence>
<keyword evidence="8" id="KW-1185">Reference proteome</keyword>
<feature type="transmembrane region" description="Helical" evidence="6">
    <location>
        <begin position="174"/>
        <end position="192"/>
    </location>
</feature>
<dbReference type="InterPro" id="IPR006214">
    <property type="entry name" value="Bax_inhibitor_1-related"/>
</dbReference>
<keyword evidence="5 6" id="KW-0472">Membrane</keyword>
<dbReference type="OrthoDB" id="1277691at2759"/>
<accession>A0A8J1XRW0</accession>
<dbReference type="GO" id="GO:0034620">
    <property type="term" value="P:cellular response to unfolded protein"/>
    <property type="evidence" value="ECO:0007669"/>
    <property type="project" value="TreeGrafter"/>
</dbReference>
<dbReference type="GO" id="GO:0031966">
    <property type="term" value="C:mitochondrial membrane"/>
    <property type="evidence" value="ECO:0007669"/>
    <property type="project" value="TreeGrafter"/>
</dbReference>
<evidence type="ECO:0000256" key="6">
    <source>
        <dbReference type="RuleBase" id="RU004379"/>
    </source>
</evidence>
<evidence type="ECO:0000256" key="4">
    <source>
        <dbReference type="ARBA" id="ARBA00022989"/>
    </source>
</evidence>
<evidence type="ECO:0000313" key="7">
    <source>
        <dbReference type="EMBL" id="CAH1789795.1"/>
    </source>
</evidence>
<feature type="transmembrane region" description="Helical" evidence="6">
    <location>
        <begin position="29"/>
        <end position="49"/>
    </location>
</feature>
<protein>
    <submittedName>
        <fullName evidence="7">Uncharacterized protein</fullName>
    </submittedName>
</protein>
<dbReference type="PANTHER" id="PTHR23291:SF32">
    <property type="entry name" value="BAX INHIBITOR 1"/>
    <property type="match status" value="1"/>
</dbReference>
<evidence type="ECO:0000256" key="3">
    <source>
        <dbReference type="ARBA" id="ARBA00022692"/>
    </source>
</evidence>
<dbReference type="PANTHER" id="PTHR23291">
    <property type="entry name" value="BAX INHIBITOR-RELATED"/>
    <property type="match status" value="1"/>
</dbReference>
<evidence type="ECO:0000256" key="1">
    <source>
        <dbReference type="ARBA" id="ARBA00004141"/>
    </source>
</evidence>
<evidence type="ECO:0000256" key="2">
    <source>
        <dbReference type="ARBA" id="ARBA00010350"/>
    </source>
</evidence>
<feature type="transmembrane region" description="Helical" evidence="6">
    <location>
        <begin position="85"/>
        <end position="106"/>
    </location>
</feature>
<feature type="transmembrane region" description="Helical" evidence="6">
    <location>
        <begin position="113"/>
        <end position="135"/>
    </location>
</feature>
<keyword evidence="4 6" id="KW-1133">Transmembrane helix</keyword>
<evidence type="ECO:0000256" key="5">
    <source>
        <dbReference type="ARBA" id="ARBA00023136"/>
    </source>
</evidence>
<dbReference type="Proteomes" id="UP000749559">
    <property type="component" value="Unassembled WGS sequence"/>
</dbReference>
<dbReference type="GO" id="GO:0033119">
    <property type="term" value="P:negative regulation of RNA splicing"/>
    <property type="evidence" value="ECO:0007669"/>
    <property type="project" value="TreeGrafter"/>
</dbReference>
<dbReference type="GO" id="GO:0019899">
    <property type="term" value="F:enzyme binding"/>
    <property type="evidence" value="ECO:0007669"/>
    <property type="project" value="TreeGrafter"/>
</dbReference>
<comment type="similarity">
    <text evidence="2 6">Belongs to the BI1 family.</text>
</comment>
<sequence>MATDFSPENIRKLLEFGNLEKPVQKHLKNVYSCLAISMMSAAVGAYLTVFMGIMQGGFLTCIISLGLLFWLFSTPHNRENVPKRLGIMGAFALFTGFSLGPILNAVMYIDSSIVPTAFLGTCVIFICFSVCSLLSPNRKWLYLGGSLFSGLSILLLLGLLNLFIGSQLIFELRLYLGLGIMCAFVLYDTQLIVEKCRRGDEDFIWHSIDLFIDFIQIFQKLMIILANKENKKKRRD</sequence>
<dbReference type="Pfam" id="PF01027">
    <property type="entry name" value="Bax1-I"/>
    <property type="match status" value="1"/>
</dbReference>
<reference evidence="7" key="1">
    <citation type="submission" date="2022-03" db="EMBL/GenBank/DDBJ databases">
        <authorList>
            <person name="Martin C."/>
        </authorList>
    </citation>
    <scope>NUCLEOTIDE SEQUENCE</scope>
</reference>
<feature type="transmembrane region" description="Helical" evidence="6">
    <location>
        <begin position="56"/>
        <end position="73"/>
    </location>
</feature>
<proteinExistence type="inferred from homology"/>
<gene>
    <name evidence="7" type="ORF">OFUS_LOCUS15092</name>
</gene>
<dbReference type="CDD" id="cd10430">
    <property type="entry name" value="BI-1"/>
    <property type="match status" value="1"/>
</dbReference>
<dbReference type="EMBL" id="CAIIXF020000007">
    <property type="protein sequence ID" value="CAH1789795.1"/>
    <property type="molecule type" value="Genomic_DNA"/>
</dbReference>
<dbReference type="GO" id="GO:2001234">
    <property type="term" value="P:negative regulation of apoptotic signaling pathway"/>
    <property type="evidence" value="ECO:0007669"/>
    <property type="project" value="TreeGrafter"/>
</dbReference>